<dbReference type="RefSeq" id="WP_018063761.1">
    <property type="nucleotide sequence ID" value="NZ_AQWH01000004.1"/>
</dbReference>
<evidence type="ECO:0000256" key="4">
    <source>
        <dbReference type="ARBA" id="ARBA00022729"/>
    </source>
</evidence>
<dbReference type="KEGG" id="mmed:Mame_02310"/>
<dbReference type="Pfam" id="PF16822">
    <property type="entry name" value="ALGX"/>
    <property type="match status" value="1"/>
</dbReference>
<evidence type="ECO:0000256" key="6">
    <source>
        <dbReference type="ARBA" id="ARBA00022841"/>
    </source>
</evidence>
<feature type="chain" id="PRO_5010705433" description="AlgX/AlgJ SGNH hydrolase-like domain-containing protein" evidence="7">
    <location>
        <begin position="24"/>
        <end position="348"/>
    </location>
</feature>
<dbReference type="eggNOG" id="ENOG502Z8PP">
    <property type="taxonomic scope" value="Bacteria"/>
</dbReference>
<evidence type="ECO:0000256" key="7">
    <source>
        <dbReference type="SAM" id="SignalP"/>
    </source>
</evidence>
<feature type="signal peptide" evidence="7">
    <location>
        <begin position="1"/>
        <end position="23"/>
    </location>
</feature>
<dbReference type="OrthoDB" id="5657087at2"/>
<dbReference type="GO" id="GO:0042597">
    <property type="term" value="C:periplasmic space"/>
    <property type="evidence" value="ECO:0007669"/>
    <property type="project" value="UniProtKB-SubCell"/>
</dbReference>
<sequence length="348" mass="37007" precursor="true">MDSMKTIAALCVAAGLGCGIAQAEEAQSLYGCANLAEKGEPQALEGKDGYFFTVMGDIAMKSVADPALAESVAAFSKLLKAHGTILIFVPVPTRSQVLADKVPQAAWLYGYKENINTEIYQEAIKRLNDAGVVTVDLLTPMKAKAADDSPVYQKADPLWTTEGARFAAEAIAGKITAMPQSRKANLMTFTTTKGEDYTRRSDLREAIQAHCSESLPPVTETRYETVGEEAFAADRPFNILGAEAPAPVVLVGSRFSADGQSHFDGFLKQFSNMDVDNRASASANPFKSITDYLRSGDLQAKPPLFLVWEVPPGSNLASYGPEPWETLEASAAGDCGSDGCGAAAKGSE</sequence>
<protein>
    <recommendedName>
        <fullName evidence="8">AlgX/AlgJ SGNH hydrolase-like domain-containing protein</fullName>
    </recommendedName>
</protein>
<dbReference type="CDD" id="cd14441">
    <property type="entry name" value="AlgX_N"/>
    <property type="match status" value="1"/>
</dbReference>
<dbReference type="EMBL" id="CP020330">
    <property type="protein sequence ID" value="AQZ51644.1"/>
    <property type="molecule type" value="Genomic_DNA"/>
</dbReference>
<comment type="subcellular location">
    <subcellularLocation>
        <location evidence="1">Periplasm</location>
    </subcellularLocation>
</comment>
<keyword evidence="5" id="KW-0574">Periplasm</keyword>
<dbReference type="InterPro" id="IPR034655">
    <property type="entry name" value="AlgX_N"/>
</dbReference>
<keyword evidence="10" id="KW-1185">Reference proteome</keyword>
<accession>A0A1U9Z1U7</accession>
<keyword evidence="6" id="KW-0016">Alginate biosynthesis</keyword>
<dbReference type="AlphaFoldDB" id="A0A1U9Z1U7"/>
<name>A0A1U9Z1U7_9HYPH</name>
<evidence type="ECO:0000259" key="8">
    <source>
        <dbReference type="Pfam" id="PF16822"/>
    </source>
</evidence>
<keyword evidence="3" id="KW-0808">Transferase</keyword>
<evidence type="ECO:0000256" key="2">
    <source>
        <dbReference type="ARBA" id="ARBA00005182"/>
    </source>
</evidence>
<organism evidence="9 10">
    <name type="scientific">Martelella mediterranea DSM 17316</name>
    <dbReference type="NCBI Taxonomy" id="1122214"/>
    <lineage>
        <taxon>Bacteria</taxon>
        <taxon>Pseudomonadati</taxon>
        <taxon>Pseudomonadota</taxon>
        <taxon>Alphaproteobacteria</taxon>
        <taxon>Hyphomicrobiales</taxon>
        <taxon>Aurantimonadaceae</taxon>
        <taxon>Martelella</taxon>
    </lineage>
</organism>
<evidence type="ECO:0000256" key="5">
    <source>
        <dbReference type="ARBA" id="ARBA00022764"/>
    </source>
</evidence>
<dbReference type="InterPro" id="IPR031811">
    <property type="entry name" value="ALGX/ALGJ_SGNH-like"/>
</dbReference>
<dbReference type="UniPathway" id="UPA00286"/>
<comment type="pathway">
    <text evidence="2">Glycan biosynthesis; alginate biosynthesis.</text>
</comment>
<dbReference type="Proteomes" id="UP000191135">
    <property type="component" value="Chromosome"/>
</dbReference>
<gene>
    <name evidence="9" type="ORF">Mame_02310</name>
</gene>
<proteinExistence type="predicted"/>
<dbReference type="STRING" id="1122214.Mame_02310"/>
<evidence type="ECO:0000256" key="3">
    <source>
        <dbReference type="ARBA" id="ARBA00022679"/>
    </source>
</evidence>
<dbReference type="PROSITE" id="PS51257">
    <property type="entry name" value="PROKAR_LIPOPROTEIN"/>
    <property type="match status" value="1"/>
</dbReference>
<keyword evidence="4 7" id="KW-0732">Signal</keyword>
<evidence type="ECO:0000256" key="1">
    <source>
        <dbReference type="ARBA" id="ARBA00004418"/>
    </source>
</evidence>
<evidence type="ECO:0000313" key="10">
    <source>
        <dbReference type="Proteomes" id="UP000191135"/>
    </source>
</evidence>
<evidence type="ECO:0000313" key="9">
    <source>
        <dbReference type="EMBL" id="AQZ51644.1"/>
    </source>
</evidence>
<feature type="domain" description="AlgX/AlgJ SGNH hydrolase-like" evidence="8">
    <location>
        <begin position="44"/>
        <end position="311"/>
    </location>
</feature>
<dbReference type="GO" id="GO:0042121">
    <property type="term" value="P:alginic acid biosynthetic process"/>
    <property type="evidence" value="ECO:0007669"/>
    <property type="project" value="UniProtKB-UniPathway"/>
</dbReference>
<dbReference type="GO" id="GO:0016740">
    <property type="term" value="F:transferase activity"/>
    <property type="evidence" value="ECO:0007669"/>
    <property type="project" value="UniProtKB-KW"/>
</dbReference>
<reference evidence="9 10" key="1">
    <citation type="submission" date="2017-03" db="EMBL/GenBank/DDBJ databases">
        <title>Foreign affairs: Plasmid Transfer between Roseobacters and Rhizobia.</title>
        <authorList>
            <person name="Bartling P."/>
            <person name="Bunk B."/>
            <person name="Overmann J."/>
            <person name="Brinkmann H."/>
            <person name="Petersen J."/>
        </authorList>
    </citation>
    <scope>NUCLEOTIDE SEQUENCE [LARGE SCALE GENOMIC DNA]</scope>
    <source>
        <strain evidence="9 10">MACL11</strain>
    </source>
</reference>